<name>A0A2R6NIB6_9APHY</name>
<proteinExistence type="predicted"/>
<organism evidence="2 3">
    <name type="scientific">Hermanssonia centrifuga</name>
    <dbReference type="NCBI Taxonomy" id="98765"/>
    <lineage>
        <taxon>Eukaryota</taxon>
        <taxon>Fungi</taxon>
        <taxon>Dikarya</taxon>
        <taxon>Basidiomycota</taxon>
        <taxon>Agaricomycotina</taxon>
        <taxon>Agaricomycetes</taxon>
        <taxon>Polyporales</taxon>
        <taxon>Meruliaceae</taxon>
        <taxon>Hermanssonia</taxon>
    </lineage>
</organism>
<accession>A0A2R6NIB6</accession>
<dbReference type="EMBL" id="MLYV02001223">
    <property type="protein sequence ID" value="PSR72041.1"/>
    <property type="molecule type" value="Genomic_DNA"/>
</dbReference>
<keyword evidence="3" id="KW-1185">Reference proteome</keyword>
<feature type="region of interest" description="Disordered" evidence="1">
    <location>
        <begin position="71"/>
        <end position="97"/>
    </location>
</feature>
<reference evidence="2 3" key="1">
    <citation type="submission" date="2018-02" db="EMBL/GenBank/DDBJ databases">
        <title>Genome sequence of the basidiomycete white-rot fungus Phlebia centrifuga.</title>
        <authorList>
            <person name="Granchi Z."/>
            <person name="Peng M."/>
            <person name="de Vries R.P."/>
            <person name="Hilden K."/>
            <person name="Makela M.R."/>
            <person name="Grigoriev I."/>
            <person name="Riley R."/>
        </authorList>
    </citation>
    <scope>NUCLEOTIDE SEQUENCE [LARGE SCALE GENOMIC DNA]</scope>
    <source>
        <strain evidence="2 3">FBCC195</strain>
    </source>
</reference>
<gene>
    <name evidence="2" type="ORF">PHLCEN_2v12071</name>
</gene>
<evidence type="ECO:0000313" key="2">
    <source>
        <dbReference type="EMBL" id="PSR72041.1"/>
    </source>
</evidence>
<protein>
    <submittedName>
        <fullName evidence="2">Uncharacterized protein</fullName>
    </submittedName>
</protein>
<feature type="compositionally biased region" description="Basic and acidic residues" evidence="1">
    <location>
        <begin position="71"/>
        <end position="85"/>
    </location>
</feature>
<comment type="caution">
    <text evidence="2">The sequence shown here is derived from an EMBL/GenBank/DDBJ whole genome shotgun (WGS) entry which is preliminary data.</text>
</comment>
<dbReference type="AlphaFoldDB" id="A0A2R6NIB6"/>
<sequence length="97" mass="10991">MSSKNESKPVALERRRYLLNQRMQFSSMIFKSAVRNEVAQLLVLVLAESPVLAGKLSMVAWKHFLTTLDKDLNTRSEPDGKDTENKTLSMRGATHIN</sequence>
<evidence type="ECO:0000313" key="3">
    <source>
        <dbReference type="Proteomes" id="UP000186601"/>
    </source>
</evidence>
<dbReference type="Proteomes" id="UP000186601">
    <property type="component" value="Unassembled WGS sequence"/>
</dbReference>
<evidence type="ECO:0000256" key="1">
    <source>
        <dbReference type="SAM" id="MobiDB-lite"/>
    </source>
</evidence>